<dbReference type="EMBL" id="CP101509">
    <property type="protein sequence ID" value="UTV29762.1"/>
    <property type="molecule type" value="Genomic_DNA"/>
</dbReference>
<gene>
    <name evidence="1" type="ORF">NNL38_22400</name>
</gene>
<evidence type="ECO:0000313" key="1">
    <source>
        <dbReference type="EMBL" id="UTV29762.1"/>
    </source>
</evidence>
<organism evidence="1 2">
    <name type="scientific">Photobacterium atrarenae</name>
    <dbReference type="NCBI Taxonomy" id="865757"/>
    <lineage>
        <taxon>Bacteria</taxon>
        <taxon>Pseudomonadati</taxon>
        <taxon>Pseudomonadota</taxon>
        <taxon>Gammaproteobacteria</taxon>
        <taxon>Vibrionales</taxon>
        <taxon>Vibrionaceae</taxon>
        <taxon>Photobacterium</taxon>
    </lineage>
</organism>
<protein>
    <submittedName>
        <fullName evidence="1">Uncharacterized protein</fullName>
    </submittedName>
</protein>
<keyword evidence="2" id="KW-1185">Reference proteome</keyword>
<dbReference type="Proteomes" id="UP001057998">
    <property type="component" value="Chromosome 2"/>
</dbReference>
<dbReference type="RefSeq" id="WP_255391082.1">
    <property type="nucleotide sequence ID" value="NZ_CP101509.1"/>
</dbReference>
<name>A0ABY5GKJ6_9GAMM</name>
<sequence length="167" mass="18143">MKKLTRIFVASAIGGAAVVAHASINFMDELRLMSLSESEMASIRGGFVSINDSVINIGLSITTAINGEKVLSTHIADFTINNGMLVSSSGEKMVKIDDPLKHIRVENNEVQLGTIDSDASGFVIQNFDDGTQINSQTIMDVEADMDGYIKQTIYQNRLNNSLLFSSH</sequence>
<accession>A0ABY5GKJ6</accession>
<proteinExistence type="predicted"/>
<evidence type="ECO:0000313" key="2">
    <source>
        <dbReference type="Proteomes" id="UP001057998"/>
    </source>
</evidence>
<reference evidence="1" key="1">
    <citation type="submission" date="2022-07" db="EMBL/GenBank/DDBJ databases">
        <title>Genome sequencing of Photobacterium atrarenae GJH2-4.</title>
        <authorList>
            <person name="Park S.-J."/>
        </authorList>
    </citation>
    <scope>NUCLEOTIDE SEQUENCE</scope>
    <source>
        <strain evidence="1">GJH2-4</strain>
    </source>
</reference>